<dbReference type="AlphaFoldDB" id="A0A5M9MHZ8"/>
<dbReference type="RefSeq" id="XP_033424807.1">
    <property type="nucleotide sequence ID" value="XM_033571492.1"/>
</dbReference>
<dbReference type="GO" id="GO:0019748">
    <property type="term" value="P:secondary metabolic process"/>
    <property type="evidence" value="ECO:0007669"/>
    <property type="project" value="TreeGrafter"/>
</dbReference>
<comment type="similarity">
    <text evidence="1">Belongs to the short-chain dehydrogenases/reductases (SDR) family.</text>
</comment>
<dbReference type="PANTHER" id="PTHR43544">
    <property type="entry name" value="SHORT-CHAIN DEHYDROGENASE/REDUCTASE"/>
    <property type="match status" value="1"/>
</dbReference>
<dbReference type="InterPro" id="IPR051468">
    <property type="entry name" value="Fungal_SecMetab_SDRs"/>
</dbReference>
<gene>
    <name evidence="2" type="ORF">ATNIH1004_006865</name>
</gene>
<dbReference type="InterPro" id="IPR002347">
    <property type="entry name" value="SDR_fam"/>
</dbReference>
<dbReference type="VEuPathDB" id="FungiDB:EYZ11_010423"/>
<dbReference type="SUPFAM" id="SSF51735">
    <property type="entry name" value="NAD(P)-binding Rossmann-fold domains"/>
    <property type="match status" value="1"/>
</dbReference>
<dbReference type="PRINTS" id="PR00081">
    <property type="entry name" value="GDHRDH"/>
</dbReference>
<dbReference type="InterPro" id="IPR036291">
    <property type="entry name" value="NAD(P)-bd_dom_sf"/>
</dbReference>
<dbReference type="EMBL" id="QUQM01000007">
    <property type="protein sequence ID" value="KAA8645446.1"/>
    <property type="molecule type" value="Genomic_DNA"/>
</dbReference>
<dbReference type="GeneID" id="54329567"/>
<dbReference type="GO" id="GO:0005737">
    <property type="term" value="C:cytoplasm"/>
    <property type="evidence" value="ECO:0007669"/>
    <property type="project" value="TreeGrafter"/>
</dbReference>
<protein>
    <submittedName>
        <fullName evidence="2">Uncharacterized protein</fullName>
    </submittedName>
</protein>
<dbReference type="GO" id="GO:0016491">
    <property type="term" value="F:oxidoreductase activity"/>
    <property type="evidence" value="ECO:0007669"/>
    <property type="project" value="TreeGrafter"/>
</dbReference>
<proteinExistence type="inferred from homology"/>
<evidence type="ECO:0000256" key="1">
    <source>
        <dbReference type="ARBA" id="ARBA00006484"/>
    </source>
</evidence>
<comment type="caution">
    <text evidence="2">The sequence shown here is derived from an EMBL/GenBank/DDBJ whole genome shotgun (WGS) entry which is preliminary data.</text>
</comment>
<dbReference type="PANTHER" id="PTHR43544:SF32">
    <property type="entry name" value="CHAIN DEHYDROGENASE, PUTATIVE (AFU_ORTHOLOGUE AFUA_5G01530)-RELATED"/>
    <property type="match status" value="1"/>
</dbReference>
<evidence type="ECO:0000313" key="2">
    <source>
        <dbReference type="EMBL" id="KAA8645446.1"/>
    </source>
</evidence>
<name>A0A5M9MHZ8_9EURO</name>
<sequence length="304" mass="33030">MSESIIVLITGANSGIGYATARTIASQPNYHVIMACRDLSRGHEACSQLKTAGIHGTLSVLQLDVEDDTSISKAFDIVSNQFGRVDVFISNAGTTSPGSVGRDKIGNIFSTNVFGAMLATDAFIPLLVQSRRPCLIQISSRLGSLALASDPQNAKSSETWDEYRMSKAALNMMTIQMHKRLKDQNVRVFAFCPGLVRSNLRGVSEEAVSAQVEALVLNLRVLMVDDKQNWKSSDVIAEDMVTQDHALPVVKHLQEQLTLANGRTDPVVLKFVLPRASGDVVKVGFLPQRLECVGSHVSNVMSFL</sequence>
<organism evidence="2 3">
    <name type="scientific">Aspergillus tanneri</name>
    <dbReference type="NCBI Taxonomy" id="1220188"/>
    <lineage>
        <taxon>Eukaryota</taxon>
        <taxon>Fungi</taxon>
        <taxon>Dikarya</taxon>
        <taxon>Ascomycota</taxon>
        <taxon>Pezizomycotina</taxon>
        <taxon>Eurotiomycetes</taxon>
        <taxon>Eurotiomycetidae</taxon>
        <taxon>Eurotiales</taxon>
        <taxon>Aspergillaceae</taxon>
        <taxon>Aspergillus</taxon>
        <taxon>Aspergillus subgen. Circumdati</taxon>
    </lineage>
</organism>
<dbReference type="VEuPathDB" id="FungiDB:EYZ11_010424"/>
<accession>A0A5M9MHZ8</accession>
<reference evidence="2 3" key="1">
    <citation type="submission" date="2019-08" db="EMBL/GenBank/DDBJ databases">
        <title>The genome sequence of a newly discovered highly antifungal drug resistant Aspergillus species, Aspergillus tanneri NIH 1004.</title>
        <authorList>
            <person name="Mounaud S."/>
            <person name="Singh I."/>
            <person name="Joardar V."/>
            <person name="Pakala S."/>
            <person name="Pakala S."/>
            <person name="Venepally P."/>
            <person name="Chung J.K."/>
            <person name="Losada L."/>
            <person name="Nierman W.C."/>
        </authorList>
    </citation>
    <scope>NUCLEOTIDE SEQUENCE [LARGE SCALE GENOMIC DNA]</scope>
    <source>
        <strain evidence="2 3">NIH1004</strain>
    </source>
</reference>
<dbReference type="Gene3D" id="3.40.50.720">
    <property type="entry name" value="NAD(P)-binding Rossmann-like Domain"/>
    <property type="match status" value="1"/>
</dbReference>
<evidence type="ECO:0000313" key="3">
    <source>
        <dbReference type="Proteomes" id="UP000324241"/>
    </source>
</evidence>
<dbReference type="Proteomes" id="UP000324241">
    <property type="component" value="Unassembled WGS sequence"/>
</dbReference>
<dbReference type="Pfam" id="PF00106">
    <property type="entry name" value="adh_short"/>
    <property type="match status" value="1"/>
</dbReference>
<dbReference type="OrthoDB" id="1933717at2759"/>